<evidence type="ECO:0000256" key="1">
    <source>
        <dbReference type="ARBA" id="ARBA00004496"/>
    </source>
</evidence>
<feature type="region of interest" description="Disordered" evidence="11">
    <location>
        <begin position="1"/>
        <end position="96"/>
    </location>
</feature>
<keyword evidence="4" id="KW-0963">Cytoplasm</keyword>
<dbReference type="PANTHER" id="PTHR33540">
    <property type="entry name" value="TRNA THREONYLCARBAMOYLADENOSINE BIOSYNTHESIS PROTEIN TSAE"/>
    <property type="match status" value="1"/>
</dbReference>
<keyword evidence="6" id="KW-0479">Metal-binding</keyword>
<name>A0A9X4AQ64_9BACT</name>
<reference evidence="12 13" key="1">
    <citation type="submission" date="2021-04" db="EMBL/GenBank/DDBJ databases">
        <title>Genome analysis of Polyangium sp.</title>
        <authorList>
            <person name="Li Y."/>
            <person name="Wang J."/>
        </authorList>
    </citation>
    <scope>NUCLEOTIDE SEQUENCE [LARGE SCALE GENOMIC DNA]</scope>
    <source>
        <strain evidence="12 13">SDU14</strain>
    </source>
</reference>
<feature type="compositionally biased region" description="Basic residues" evidence="11">
    <location>
        <begin position="22"/>
        <end position="47"/>
    </location>
</feature>
<evidence type="ECO:0000256" key="8">
    <source>
        <dbReference type="ARBA" id="ARBA00022840"/>
    </source>
</evidence>
<evidence type="ECO:0000256" key="4">
    <source>
        <dbReference type="ARBA" id="ARBA00022490"/>
    </source>
</evidence>
<dbReference type="InterPro" id="IPR003442">
    <property type="entry name" value="T6A_TsaE"/>
</dbReference>
<dbReference type="InterPro" id="IPR027417">
    <property type="entry name" value="P-loop_NTPase"/>
</dbReference>
<keyword evidence="7" id="KW-0547">Nucleotide-binding</keyword>
<dbReference type="GO" id="GO:0005524">
    <property type="term" value="F:ATP binding"/>
    <property type="evidence" value="ECO:0007669"/>
    <property type="project" value="UniProtKB-KW"/>
</dbReference>
<evidence type="ECO:0000256" key="7">
    <source>
        <dbReference type="ARBA" id="ARBA00022741"/>
    </source>
</evidence>
<dbReference type="Proteomes" id="UP001151081">
    <property type="component" value="Unassembled WGS sequence"/>
</dbReference>
<dbReference type="GO" id="GO:0005737">
    <property type="term" value="C:cytoplasm"/>
    <property type="evidence" value="ECO:0007669"/>
    <property type="project" value="UniProtKB-SubCell"/>
</dbReference>
<evidence type="ECO:0000256" key="3">
    <source>
        <dbReference type="ARBA" id="ARBA00019010"/>
    </source>
</evidence>
<feature type="compositionally biased region" description="Basic residues" evidence="11">
    <location>
        <begin position="58"/>
        <end position="76"/>
    </location>
</feature>
<evidence type="ECO:0000313" key="13">
    <source>
        <dbReference type="Proteomes" id="UP001151081"/>
    </source>
</evidence>
<comment type="similarity">
    <text evidence="2">Belongs to the TsaE family.</text>
</comment>
<evidence type="ECO:0000256" key="6">
    <source>
        <dbReference type="ARBA" id="ARBA00022723"/>
    </source>
</evidence>
<evidence type="ECO:0000313" key="12">
    <source>
        <dbReference type="EMBL" id="MDC3980768.1"/>
    </source>
</evidence>
<evidence type="ECO:0000256" key="11">
    <source>
        <dbReference type="SAM" id="MobiDB-lite"/>
    </source>
</evidence>
<dbReference type="NCBIfam" id="TIGR00150">
    <property type="entry name" value="T6A_YjeE"/>
    <property type="match status" value="1"/>
</dbReference>
<feature type="compositionally biased region" description="Basic and acidic residues" evidence="11">
    <location>
        <begin position="1"/>
        <end position="12"/>
    </location>
</feature>
<keyword evidence="9" id="KW-0460">Magnesium</keyword>
<dbReference type="Pfam" id="PF02367">
    <property type="entry name" value="TsaE"/>
    <property type="match status" value="1"/>
</dbReference>
<evidence type="ECO:0000256" key="9">
    <source>
        <dbReference type="ARBA" id="ARBA00022842"/>
    </source>
</evidence>
<feature type="compositionally biased region" description="Basic and acidic residues" evidence="11">
    <location>
        <begin position="86"/>
        <end position="96"/>
    </location>
</feature>
<dbReference type="AlphaFoldDB" id="A0A9X4AQ64"/>
<keyword evidence="13" id="KW-1185">Reference proteome</keyword>
<gene>
    <name evidence="12" type="primary">tsaE</name>
    <name evidence="12" type="ORF">KEG57_09695</name>
</gene>
<comment type="subcellular location">
    <subcellularLocation>
        <location evidence="1">Cytoplasm</location>
    </subcellularLocation>
</comment>
<dbReference type="PANTHER" id="PTHR33540:SF2">
    <property type="entry name" value="TRNA THREONYLCARBAMOYLADENOSINE BIOSYNTHESIS PROTEIN TSAE"/>
    <property type="match status" value="1"/>
</dbReference>
<sequence length="267" mass="29430">MALFPHRQDRARRPQGGFFLSRRPRARPRPLRSPRQHRHRAERRHLRGPQQHAFFLRRGPRPRPRHLARAPHRRPARQPPLRPHGGRHDRADGRHDRHDVPVLKRGALATIVPLPTRRATIRLARAVAAALLPGDLLILAGDLGAGKTFFTRALCRALGVPSAEPITSPTFTLVHEHAGKLPIAHADLYRIADEDELAHLGLRDRRGEGAVLVVEWGAPYAAALGGDALSVTFEVRADGTRRARIEADGARSATLLAAVSKGLGMSA</sequence>
<dbReference type="GO" id="GO:0046872">
    <property type="term" value="F:metal ion binding"/>
    <property type="evidence" value="ECO:0007669"/>
    <property type="project" value="UniProtKB-KW"/>
</dbReference>
<evidence type="ECO:0000256" key="10">
    <source>
        <dbReference type="ARBA" id="ARBA00032441"/>
    </source>
</evidence>
<dbReference type="SUPFAM" id="SSF52540">
    <property type="entry name" value="P-loop containing nucleoside triphosphate hydrolases"/>
    <property type="match status" value="1"/>
</dbReference>
<keyword evidence="8" id="KW-0067">ATP-binding</keyword>
<organism evidence="12 13">
    <name type="scientific">Polyangium jinanense</name>
    <dbReference type="NCBI Taxonomy" id="2829994"/>
    <lineage>
        <taxon>Bacteria</taxon>
        <taxon>Pseudomonadati</taxon>
        <taxon>Myxococcota</taxon>
        <taxon>Polyangia</taxon>
        <taxon>Polyangiales</taxon>
        <taxon>Polyangiaceae</taxon>
        <taxon>Polyangium</taxon>
    </lineage>
</organism>
<dbReference type="GO" id="GO:0002949">
    <property type="term" value="P:tRNA threonylcarbamoyladenosine modification"/>
    <property type="evidence" value="ECO:0007669"/>
    <property type="project" value="InterPro"/>
</dbReference>
<proteinExistence type="inferred from homology"/>
<evidence type="ECO:0000256" key="5">
    <source>
        <dbReference type="ARBA" id="ARBA00022694"/>
    </source>
</evidence>
<dbReference type="Gene3D" id="3.40.50.300">
    <property type="entry name" value="P-loop containing nucleotide triphosphate hydrolases"/>
    <property type="match status" value="1"/>
</dbReference>
<keyword evidence="5" id="KW-0819">tRNA processing</keyword>
<comment type="caution">
    <text evidence="12">The sequence shown here is derived from an EMBL/GenBank/DDBJ whole genome shotgun (WGS) entry which is preliminary data.</text>
</comment>
<dbReference type="EMBL" id="JAGTJJ010000003">
    <property type="protein sequence ID" value="MDC3980768.1"/>
    <property type="molecule type" value="Genomic_DNA"/>
</dbReference>
<evidence type="ECO:0000256" key="2">
    <source>
        <dbReference type="ARBA" id="ARBA00007599"/>
    </source>
</evidence>
<protein>
    <recommendedName>
        <fullName evidence="3">tRNA threonylcarbamoyladenosine biosynthesis protein TsaE</fullName>
    </recommendedName>
    <alternativeName>
        <fullName evidence="10">t(6)A37 threonylcarbamoyladenosine biosynthesis protein TsaE</fullName>
    </alternativeName>
</protein>
<accession>A0A9X4AQ64</accession>